<feature type="compositionally biased region" description="Polar residues" evidence="1">
    <location>
        <begin position="50"/>
        <end position="63"/>
    </location>
</feature>
<evidence type="ECO:0000256" key="1">
    <source>
        <dbReference type="SAM" id="MobiDB-lite"/>
    </source>
</evidence>
<dbReference type="AlphaFoldDB" id="U5ENM5"/>
<dbReference type="EMBL" id="GANO01004989">
    <property type="protein sequence ID" value="JAB54882.1"/>
    <property type="molecule type" value="mRNA"/>
</dbReference>
<feature type="region of interest" description="Disordered" evidence="1">
    <location>
        <begin position="46"/>
        <end position="70"/>
    </location>
</feature>
<organism evidence="2">
    <name type="scientific">Corethrella appendiculata</name>
    <dbReference type="NCBI Taxonomy" id="1370023"/>
    <lineage>
        <taxon>Eukaryota</taxon>
        <taxon>Metazoa</taxon>
        <taxon>Ecdysozoa</taxon>
        <taxon>Arthropoda</taxon>
        <taxon>Hexapoda</taxon>
        <taxon>Insecta</taxon>
        <taxon>Pterygota</taxon>
        <taxon>Neoptera</taxon>
        <taxon>Endopterygota</taxon>
        <taxon>Diptera</taxon>
        <taxon>Nematocera</taxon>
        <taxon>Culicoidea</taxon>
        <taxon>Chaoboridae</taxon>
        <taxon>Corethrella</taxon>
    </lineage>
</organism>
<feature type="region of interest" description="Disordered" evidence="1">
    <location>
        <begin position="1"/>
        <end position="28"/>
    </location>
</feature>
<reference evidence="2" key="1">
    <citation type="journal article" date="2014" name="Insect Biochem. Mol. Biol.">
        <title>An insight into the sialome of the frog biting fly, Corethrella appendiculata.</title>
        <authorList>
            <person name="Ribeiro J.M.C."/>
            <person name="Chagas A.C."/>
            <person name="Pham V.M."/>
            <person name="Lounibos L.P."/>
            <person name="Calvo E."/>
        </authorList>
    </citation>
    <scope>NUCLEOTIDE SEQUENCE</scope>
    <source>
        <tissue evidence="2">Salivary glands</tissue>
    </source>
</reference>
<protein>
    <submittedName>
        <fullName evidence="2">Uncharacterized protein</fullName>
    </submittedName>
</protein>
<accession>U5ENM5</accession>
<name>U5ENM5_9DIPT</name>
<sequence>MPSADPQIDSTTNEHQQDQPVREITQTDRLNQRLLLSFQRRLNEGGMQINVANDSQEQTNSQENKQDFDT</sequence>
<proteinExistence type="evidence at transcript level"/>
<evidence type="ECO:0000313" key="2">
    <source>
        <dbReference type="EMBL" id="JAB54882.1"/>
    </source>
</evidence>